<reference evidence="3 4" key="1">
    <citation type="submission" date="2014-04" db="EMBL/GenBank/DDBJ databases">
        <authorList>
            <consortium name="DOE Joint Genome Institute"/>
            <person name="Kuo A."/>
            <person name="Zuccaro A."/>
            <person name="Kohler A."/>
            <person name="Nagy L.G."/>
            <person name="Floudas D."/>
            <person name="Copeland A."/>
            <person name="Barry K.W."/>
            <person name="Cichocki N."/>
            <person name="Veneault-Fourrey C."/>
            <person name="LaButti K."/>
            <person name="Lindquist E.A."/>
            <person name="Lipzen A."/>
            <person name="Lundell T."/>
            <person name="Morin E."/>
            <person name="Murat C."/>
            <person name="Sun H."/>
            <person name="Tunlid A."/>
            <person name="Henrissat B."/>
            <person name="Grigoriev I.V."/>
            <person name="Hibbett D.S."/>
            <person name="Martin F."/>
            <person name="Nordberg H.P."/>
            <person name="Cantor M.N."/>
            <person name="Hua S.X."/>
        </authorList>
    </citation>
    <scope>NUCLEOTIDE SEQUENCE [LARGE SCALE GENOMIC DNA]</scope>
    <source>
        <strain evidence="3 4">MAFF 305830</strain>
    </source>
</reference>
<dbReference type="STRING" id="933852.A0A0C3AT67"/>
<protein>
    <recommendedName>
        <fullName evidence="2">SEA domain-containing protein</fullName>
    </recommendedName>
</protein>
<keyword evidence="4" id="KW-1185">Reference proteome</keyword>
<feature type="non-terminal residue" evidence="3">
    <location>
        <position position="92"/>
    </location>
</feature>
<keyword evidence="1" id="KW-0812">Transmembrane</keyword>
<keyword evidence="1" id="KW-1133">Transmembrane helix</keyword>
<feature type="transmembrane region" description="Helical" evidence="1">
    <location>
        <begin position="7"/>
        <end position="24"/>
    </location>
</feature>
<feature type="non-terminal residue" evidence="3">
    <location>
        <position position="1"/>
    </location>
</feature>
<dbReference type="InterPro" id="IPR000082">
    <property type="entry name" value="SEA_dom"/>
</dbReference>
<evidence type="ECO:0000259" key="2">
    <source>
        <dbReference type="PROSITE" id="PS50024"/>
    </source>
</evidence>
<dbReference type="Pfam" id="PF20153">
    <property type="entry name" value="DUF6535"/>
    <property type="match status" value="1"/>
</dbReference>
<dbReference type="PROSITE" id="PS50024">
    <property type="entry name" value="SEA"/>
    <property type="match status" value="1"/>
</dbReference>
<sequence length="92" mass="10141">WNNTLDSLLVFAGLFAGILTAFVVESRHDLTEDPQERLLKQIVDLLSNSSSREPFQPNPSSLHVNGLWFTSLTLTLISALGGVLAKGWLAKY</sequence>
<reference evidence="4" key="2">
    <citation type="submission" date="2015-01" db="EMBL/GenBank/DDBJ databases">
        <title>Evolutionary Origins and Diversification of the Mycorrhizal Mutualists.</title>
        <authorList>
            <consortium name="DOE Joint Genome Institute"/>
            <consortium name="Mycorrhizal Genomics Consortium"/>
            <person name="Kohler A."/>
            <person name="Kuo A."/>
            <person name="Nagy L.G."/>
            <person name="Floudas D."/>
            <person name="Copeland A."/>
            <person name="Barry K.W."/>
            <person name="Cichocki N."/>
            <person name="Veneault-Fourrey C."/>
            <person name="LaButti K."/>
            <person name="Lindquist E.A."/>
            <person name="Lipzen A."/>
            <person name="Lundell T."/>
            <person name="Morin E."/>
            <person name="Murat C."/>
            <person name="Riley R."/>
            <person name="Ohm R."/>
            <person name="Sun H."/>
            <person name="Tunlid A."/>
            <person name="Henrissat B."/>
            <person name="Grigoriev I.V."/>
            <person name="Hibbett D.S."/>
            <person name="Martin F."/>
        </authorList>
    </citation>
    <scope>NUCLEOTIDE SEQUENCE [LARGE SCALE GENOMIC DNA]</scope>
    <source>
        <strain evidence="4">MAFF 305830</strain>
    </source>
</reference>
<proteinExistence type="predicted"/>
<name>A0A0C3AT67_SERVB</name>
<evidence type="ECO:0000313" key="4">
    <source>
        <dbReference type="Proteomes" id="UP000054097"/>
    </source>
</evidence>
<feature type="transmembrane region" description="Helical" evidence="1">
    <location>
        <begin position="67"/>
        <end position="89"/>
    </location>
</feature>
<dbReference type="HOGENOM" id="CLU_018688_2_0_1"/>
<feature type="domain" description="SEA" evidence="2">
    <location>
        <begin position="1"/>
        <end position="69"/>
    </location>
</feature>
<dbReference type="Proteomes" id="UP000054097">
    <property type="component" value="Unassembled WGS sequence"/>
</dbReference>
<organism evidence="3 4">
    <name type="scientific">Serendipita vermifera MAFF 305830</name>
    <dbReference type="NCBI Taxonomy" id="933852"/>
    <lineage>
        <taxon>Eukaryota</taxon>
        <taxon>Fungi</taxon>
        <taxon>Dikarya</taxon>
        <taxon>Basidiomycota</taxon>
        <taxon>Agaricomycotina</taxon>
        <taxon>Agaricomycetes</taxon>
        <taxon>Sebacinales</taxon>
        <taxon>Serendipitaceae</taxon>
        <taxon>Serendipita</taxon>
    </lineage>
</organism>
<gene>
    <name evidence="3" type="ORF">M408DRAFT_37748</name>
</gene>
<dbReference type="AlphaFoldDB" id="A0A0C3AT67"/>
<dbReference type="OrthoDB" id="3269725at2759"/>
<dbReference type="EMBL" id="KN824355">
    <property type="protein sequence ID" value="KIM22486.1"/>
    <property type="molecule type" value="Genomic_DNA"/>
</dbReference>
<accession>A0A0C3AT67</accession>
<keyword evidence="1" id="KW-0472">Membrane</keyword>
<dbReference type="InterPro" id="IPR045338">
    <property type="entry name" value="DUF6535"/>
</dbReference>
<evidence type="ECO:0000256" key="1">
    <source>
        <dbReference type="SAM" id="Phobius"/>
    </source>
</evidence>
<evidence type="ECO:0000313" key="3">
    <source>
        <dbReference type="EMBL" id="KIM22486.1"/>
    </source>
</evidence>